<reference evidence="5" key="1">
    <citation type="submission" date="2020-05" db="EMBL/GenBank/DDBJ databases">
        <authorList>
            <person name="Chiriac C."/>
            <person name="Salcher M."/>
            <person name="Ghai R."/>
            <person name="Kavagutti S V."/>
        </authorList>
    </citation>
    <scope>NUCLEOTIDE SEQUENCE</scope>
</reference>
<organism evidence="5">
    <name type="scientific">uncultured Caudovirales phage</name>
    <dbReference type="NCBI Taxonomy" id="2100421"/>
    <lineage>
        <taxon>Viruses</taxon>
        <taxon>Duplodnaviria</taxon>
        <taxon>Heunggongvirae</taxon>
        <taxon>Uroviricota</taxon>
        <taxon>Caudoviricetes</taxon>
        <taxon>Peduoviridae</taxon>
        <taxon>Maltschvirus</taxon>
        <taxon>Maltschvirus maltsch</taxon>
    </lineage>
</organism>
<dbReference type="EMBL" id="LR798365">
    <property type="protein sequence ID" value="CAB5226599.1"/>
    <property type="molecule type" value="Genomic_DNA"/>
</dbReference>
<dbReference type="InterPro" id="IPR009061">
    <property type="entry name" value="DNA-bd_dom_put_sf"/>
</dbReference>
<accession>A0A6J5QZA8</accession>
<dbReference type="Pfam" id="PF12728">
    <property type="entry name" value="HTH_17"/>
    <property type="match status" value="1"/>
</dbReference>
<gene>
    <name evidence="4" type="ORF">UFOVP1064_35</name>
    <name evidence="5" type="ORF">UFOVP1197_28</name>
    <name evidence="6" type="ORF">UFOVP1294_62</name>
    <name evidence="7" type="ORF">UFOVP1412_65</name>
    <name evidence="8" type="ORF">UFOVP1515_6</name>
    <name evidence="2" type="ORF">UFOVP659_40</name>
    <name evidence="3" type="ORF">UFOVP885_19</name>
</gene>
<dbReference type="EMBL" id="LR797241">
    <property type="protein sequence ID" value="CAB4196143.1"/>
    <property type="molecule type" value="Genomic_DNA"/>
</dbReference>
<proteinExistence type="predicted"/>
<evidence type="ECO:0000313" key="6">
    <source>
        <dbReference type="EMBL" id="CAB4196143.1"/>
    </source>
</evidence>
<evidence type="ECO:0000313" key="2">
    <source>
        <dbReference type="EMBL" id="CAB4156070.1"/>
    </source>
</evidence>
<dbReference type="EMBL" id="LR796846">
    <property type="protein sequence ID" value="CAB4169342.1"/>
    <property type="molecule type" value="Genomic_DNA"/>
</dbReference>
<dbReference type="EMBL" id="LR797154">
    <property type="protein sequence ID" value="CAB4190020.1"/>
    <property type="molecule type" value="Genomic_DNA"/>
</dbReference>
<evidence type="ECO:0000313" key="7">
    <source>
        <dbReference type="EMBL" id="CAB4210984.1"/>
    </source>
</evidence>
<dbReference type="EMBL" id="LR797015">
    <property type="protein sequence ID" value="CAB4181446.1"/>
    <property type="molecule type" value="Genomic_DNA"/>
</dbReference>
<evidence type="ECO:0000313" key="3">
    <source>
        <dbReference type="EMBL" id="CAB4169342.1"/>
    </source>
</evidence>
<feature type="domain" description="Helix-turn-helix" evidence="1">
    <location>
        <begin position="11"/>
        <end position="50"/>
    </location>
</feature>
<dbReference type="EMBL" id="LR797365">
    <property type="protein sequence ID" value="CAB4210984.1"/>
    <property type="molecule type" value="Genomic_DNA"/>
</dbReference>
<evidence type="ECO:0000313" key="5">
    <source>
        <dbReference type="EMBL" id="CAB4190020.1"/>
    </source>
</evidence>
<protein>
    <submittedName>
        <fullName evidence="5">Helix-turn-helix domain containing protein</fullName>
    </submittedName>
</protein>
<evidence type="ECO:0000313" key="8">
    <source>
        <dbReference type="EMBL" id="CAB5226599.1"/>
    </source>
</evidence>
<evidence type="ECO:0000259" key="1">
    <source>
        <dbReference type="Pfam" id="PF12728"/>
    </source>
</evidence>
<sequence>MTDQEKSPYSTIEEVAKHYTVSVSTIRAWVRAGDIPKNTYIKIGQTYRFRIPLIDDALIPTPGQSA</sequence>
<name>A0A6J5QZA8_9CAUD</name>
<dbReference type="EMBL" id="LR796628">
    <property type="protein sequence ID" value="CAB4156070.1"/>
    <property type="molecule type" value="Genomic_DNA"/>
</dbReference>
<evidence type="ECO:0000313" key="4">
    <source>
        <dbReference type="EMBL" id="CAB4181446.1"/>
    </source>
</evidence>
<dbReference type="SUPFAM" id="SSF46955">
    <property type="entry name" value="Putative DNA-binding domain"/>
    <property type="match status" value="1"/>
</dbReference>
<dbReference type="InterPro" id="IPR041657">
    <property type="entry name" value="HTH_17"/>
</dbReference>